<reference evidence="2" key="1">
    <citation type="submission" date="2008-06" db="EMBL/GenBank/DDBJ databases">
        <title>Complete sequence of Chlorobium phaeobacteroides BS1.</title>
        <authorList>
            <consortium name="US DOE Joint Genome Institute"/>
            <person name="Lucas S."/>
            <person name="Copeland A."/>
            <person name="Lapidus A."/>
            <person name="Glavina del Rio T."/>
            <person name="Dalin E."/>
            <person name="Tice H."/>
            <person name="Bruce D."/>
            <person name="Goodwin L."/>
            <person name="Pitluck S."/>
            <person name="Schmutz J."/>
            <person name="Larimer F."/>
            <person name="Land M."/>
            <person name="Hauser L."/>
            <person name="Kyrpides N."/>
            <person name="Ovchinnikova G."/>
            <person name="Li T."/>
            <person name="Liu Z."/>
            <person name="Zhao F."/>
            <person name="Overmann J."/>
            <person name="Bryant D.A."/>
            <person name="Richardson P."/>
        </authorList>
    </citation>
    <scope>NUCLEOTIDE SEQUENCE [LARGE SCALE GENOMIC DNA]</scope>
    <source>
        <strain evidence="2">BS1</strain>
    </source>
</reference>
<name>B3EJG8_CHLPB</name>
<comment type="similarity">
    <text evidence="1">Belongs to the Rv0495c family.</text>
</comment>
<gene>
    <name evidence="2" type="ordered locus">Cphamn1_1441</name>
</gene>
<evidence type="ECO:0000313" key="2">
    <source>
        <dbReference type="EMBL" id="ACE04368.1"/>
    </source>
</evidence>
<dbReference type="KEGG" id="cpb:Cphamn1_1441"/>
<dbReference type="Pfam" id="PF11307">
    <property type="entry name" value="DUF3109"/>
    <property type="match status" value="1"/>
</dbReference>
<dbReference type="eggNOG" id="COG0727">
    <property type="taxonomic scope" value="Bacteria"/>
</dbReference>
<dbReference type="OrthoDB" id="597501at2"/>
<proteinExistence type="inferred from homology"/>
<dbReference type="InterPro" id="IPR021458">
    <property type="entry name" value="Rv0495c"/>
</dbReference>
<organism evidence="2">
    <name type="scientific">Chlorobium phaeobacteroides (strain BS1)</name>
    <dbReference type="NCBI Taxonomy" id="331678"/>
    <lineage>
        <taxon>Bacteria</taxon>
        <taxon>Pseudomonadati</taxon>
        <taxon>Chlorobiota</taxon>
        <taxon>Chlorobiia</taxon>
        <taxon>Chlorobiales</taxon>
        <taxon>Chlorobiaceae</taxon>
        <taxon>Chlorobium/Pelodictyon group</taxon>
        <taxon>Chlorobium</taxon>
    </lineage>
</organism>
<protein>
    <submittedName>
        <fullName evidence="2">Uncharacterized protein</fullName>
    </submittedName>
</protein>
<dbReference type="HOGENOM" id="CLU_097451_0_0_10"/>
<evidence type="ECO:0000256" key="1">
    <source>
        <dbReference type="ARBA" id="ARBA00093770"/>
    </source>
</evidence>
<sequence length="183" mass="20985">MLALDDVLIDDELASRMFCCDIMSCKGACCVEGELGAPVRQKEVAVLEKEAQKLNRHLSEKQRQYIHQNGLFEYYRGDIYTQTIEGRECVFAYSSEGVTLCSIEAHKPVSCKLFPVRIKKKFGLDYLVVERHAMCDQAERSGTEKQMPLVDFLGDALIERYGLSWYTRLKDLLANSPIHYARY</sequence>
<dbReference type="AlphaFoldDB" id="B3EJG8"/>
<dbReference type="EMBL" id="CP001101">
    <property type="protein sequence ID" value="ACE04368.1"/>
    <property type="molecule type" value="Genomic_DNA"/>
</dbReference>
<dbReference type="STRING" id="331678.Cphamn1_1441"/>
<accession>B3EJG8</accession>